<evidence type="ECO:0000256" key="8">
    <source>
        <dbReference type="ARBA" id="ARBA00022723"/>
    </source>
</evidence>
<dbReference type="OrthoDB" id="3838338at2759"/>
<dbReference type="EC" id="2.3.2.27" evidence="4"/>
<evidence type="ECO:0000256" key="11">
    <source>
        <dbReference type="ARBA" id="ARBA00035113"/>
    </source>
</evidence>
<reference evidence="15" key="1">
    <citation type="submission" date="2022-10" db="EMBL/GenBank/DDBJ databases">
        <title>Tapping the CABI collections for fungal endophytes: first genome assemblies for Collariella, Neodidymelliopsis, Ascochyta clinopodiicola, Didymella pomorum, Didymosphaeria variabile, Neocosmospora piperis and Neocucurbitaria cava.</title>
        <authorList>
            <person name="Hill R."/>
        </authorList>
    </citation>
    <scope>NUCLEOTIDE SEQUENCE</scope>
    <source>
        <strain evidence="15">IMI 355082</strain>
    </source>
</reference>
<feature type="compositionally biased region" description="Basic residues" evidence="13">
    <location>
        <begin position="25"/>
        <end position="37"/>
    </location>
</feature>
<evidence type="ECO:0000256" key="1">
    <source>
        <dbReference type="ARBA" id="ARBA00000900"/>
    </source>
</evidence>
<dbReference type="SUPFAM" id="SSF57850">
    <property type="entry name" value="RING/U-box"/>
    <property type="match status" value="1"/>
</dbReference>
<sequence length="840" mass="88743">MADTGAAPPTGPAAGHSRGGEGQRGRGRGNRGSGRGRGRGDGTGSYRGGRGRGRGGNNHNFSAPAESEAPKLAPGAKEALLRPSQPTKPKTEAGDGEGEDADNDDVCFICANPIQHHAVAPCNHITCHICALRMRALYKTKDCPHCRTAAPFVIFADDATKRFDEYAAADITSADENIGIRYTNEDIVGDTVLLLRYNCPDMSCDVAALGWPDLHRHVRAAHHKKMCDLCTRNKKVFTHEHELFADRELHKHMAHGDDKPGDVAQTGFRGHPLCAFCGERFYDDDKLYDHCRHKHERCFLCDRRDSRTPHYYQNYAALEKHFKDDHYICLDKECLEKKFVVFDSEIDLKAHQLSDHGGSMSKDVRRDARVVDISGFDYRQPHQEERRGGRSGGGRETRGRGRDPNAEPLPRTSAQPLSRAELALQRQTQHADRAVHSAQSISTRTFGGQLTQPAPTPAAAAAAARSNGGPASSSRTAAPPTDAFASLSVTEQANLSPAERARLVRHSAVIERAAQLLGNDATKLATFRTHISSFKSGAMTASLLIDAFFALFADTSASALGTLVREVAELFEDKTKADALRKAWQDWRAINEDYPSLPGLGGMHGATTSSSGWASAAAAGPSLHNGGGAGAAAREKHTTRVLKLKNSTMRGSGGVPGSGSPGPAPVVGSVQWANSAQQARGTAPAASSSAAFPALPPSGNKAKANKPAPTPFWIGGAGGGGSQSATSSSSAARPSASSGTSTPAARRTPAPARNEDAFPSLPPAKKLQTTIFTPNGRGRAVRSDFGVARDTGFSWGGGGAGGEEDFEGEEGEAAGGEDVSGGGGKGKKKKGKGKVLVAWG</sequence>
<feature type="compositionally biased region" description="Gly residues" evidence="13">
    <location>
        <begin position="38"/>
        <end position="48"/>
    </location>
</feature>
<comment type="caution">
    <text evidence="15">The sequence shown here is derived from an EMBL/GenBank/DDBJ whole genome shotgun (WGS) entry which is preliminary data.</text>
</comment>
<dbReference type="SMART" id="SM00355">
    <property type="entry name" value="ZnF_C2H2"/>
    <property type="match status" value="4"/>
</dbReference>
<comment type="subcellular location">
    <subcellularLocation>
        <location evidence="2">Cytoplasm</location>
    </subcellularLocation>
</comment>
<dbReference type="InterPro" id="IPR013087">
    <property type="entry name" value="Znf_C2H2_type"/>
</dbReference>
<dbReference type="Gene3D" id="3.30.40.10">
    <property type="entry name" value="Zinc/RING finger domain, C3HC4 (zinc finger)"/>
    <property type="match status" value="1"/>
</dbReference>
<dbReference type="PANTHER" id="PTHR22938:SF0">
    <property type="entry name" value="E3 UBIQUITIN-PROTEIN LIGASE ZNF598"/>
    <property type="match status" value="1"/>
</dbReference>
<protein>
    <recommendedName>
        <fullName evidence="4">RING-type E3 ubiquitin transferase</fullName>
        <ecNumber evidence="4">2.3.2.27</ecNumber>
    </recommendedName>
</protein>
<feature type="compositionally biased region" description="Polar residues" evidence="13">
    <location>
        <begin position="437"/>
        <end position="452"/>
    </location>
</feature>
<feature type="region of interest" description="Disordered" evidence="13">
    <location>
        <begin position="373"/>
        <end position="478"/>
    </location>
</feature>
<accession>A0A9W8YZU2</accession>
<keyword evidence="16" id="KW-1185">Reference proteome</keyword>
<dbReference type="Pfam" id="PF23230">
    <property type="entry name" value="zf-C2H2_13"/>
    <property type="match status" value="1"/>
</dbReference>
<dbReference type="InterPro" id="IPR057634">
    <property type="entry name" value="PAH_ZNF598/HEL2"/>
</dbReference>
<evidence type="ECO:0000256" key="9">
    <source>
        <dbReference type="ARBA" id="ARBA00022771"/>
    </source>
</evidence>
<keyword evidence="7" id="KW-0808">Transferase</keyword>
<dbReference type="InterPro" id="IPR056437">
    <property type="entry name" value="Znf-C2H2_ZNF598/HEL2"/>
</dbReference>
<feature type="compositionally biased region" description="Low complexity" evidence="13">
    <location>
        <begin position="1"/>
        <end position="16"/>
    </location>
</feature>
<comment type="similarity">
    <text evidence="11">Belongs to the ZNF598/HEL2 family.</text>
</comment>
<evidence type="ECO:0000256" key="2">
    <source>
        <dbReference type="ARBA" id="ARBA00004496"/>
    </source>
</evidence>
<organism evidence="15 16">
    <name type="scientific">Gnomoniopsis smithogilvyi</name>
    <dbReference type="NCBI Taxonomy" id="1191159"/>
    <lineage>
        <taxon>Eukaryota</taxon>
        <taxon>Fungi</taxon>
        <taxon>Dikarya</taxon>
        <taxon>Ascomycota</taxon>
        <taxon>Pezizomycotina</taxon>
        <taxon>Sordariomycetes</taxon>
        <taxon>Sordariomycetidae</taxon>
        <taxon>Diaporthales</taxon>
        <taxon>Gnomoniaceae</taxon>
        <taxon>Gnomoniopsis</taxon>
    </lineage>
</organism>
<evidence type="ECO:0000256" key="3">
    <source>
        <dbReference type="ARBA" id="ARBA00004906"/>
    </source>
</evidence>
<keyword evidence="10" id="KW-0862">Zinc</keyword>
<comment type="pathway">
    <text evidence="3">Protein modification; protein ubiquitination.</text>
</comment>
<dbReference type="PROSITE" id="PS00028">
    <property type="entry name" value="ZINC_FINGER_C2H2_1"/>
    <property type="match status" value="1"/>
</dbReference>
<keyword evidence="8" id="KW-0479">Metal-binding</keyword>
<feature type="compositionally biased region" description="Low complexity" evidence="13">
    <location>
        <begin position="457"/>
        <end position="475"/>
    </location>
</feature>
<dbReference type="Pfam" id="PF23202">
    <property type="entry name" value="PAH_ZNF598"/>
    <property type="match status" value="1"/>
</dbReference>
<feature type="compositionally biased region" description="Low complexity" evidence="13">
    <location>
        <begin position="723"/>
        <end position="752"/>
    </location>
</feature>
<dbReference type="GO" id="GO:0016567">
    <property type="term" value="P:protein ubiquitination"/>
    <property type="evidence" value="ECO:0007669"/>
    <property type="project" value="TreeGrafter"/>
</dbReference>
<evidence type="ECO:0000259" key="14">
    <source>
        <dbReference type="PROSITE" id="PS50089"/>
    </source>
</evidence>
<feature type="compositionally biased region" description="Low complexity" evidence="13">
    <location>
        <begin position="683"/>
        <end position="693"/>
    </location>
</feature>
<feature type="compositionally biased region" description="Polar residues" evidence="13">
    <location>
        <begin position="671"/>
        <end position="680"/>
    </location>
</feature>
<dbReference type="Proteomes" id="UP001140453">
    <property type="component" value="Unassembled WGS sequence"/>
</dbReference>
<feature type="compositionally biased region" description="Basic and acidic residues" evidence="13">
    <location>
        <begin position="379"/>
        <end position="405"/>
    </location>
</feature>
<gene>
    <name evidence="15" type="ORF">N0V93_004036</name>
</gene>
<comment type="catalytic activity">
    <reaction evidence="1">
        <text>S-ubiquitinyl-[E2 ubiquitin-conjugating enzyme]-L-cysteine + [acceptor protein]-L-lysine = [E2 ubiquitin-conjugating enzyme]-L-cysteine + N(6)-ubiquitinyl-[acceptor protein]-L-lysine.</text>
        <dbReference type="EC" id="2.3.2.27"/>
    </reaction>
</comment>
<dbReference type="GO" id="GO:0008270">
    <property type="term" value="F:zinc ion binding"/>
    <property type="evidence" value="ECO:0007669"/>
    <property type="project" value="UniProtKB-KW"/>
</dbReference>
<dbReference type="CDD" id="cd16615">
    <property type="entry name" value="RING-HC_ZNF598"/>
    <property type="match status" value="1"/>
</dbReference>
<dbReference type="PANTHER" id="PTHR22938">
    <property type="entry name" value="ZINC FINGER PROTEIN 598"/>
    <property type="match status" value="1"/>
</dbReference>
<dbReference type="GO" id="GO:0005737">
    <property type="term" value="C:cytoplasm"/>
    <property type="evidence" value="ECO:0007669"/>
    <property type="project" value="UniProtKB-SubCell"/>
</dbReference>
<keyword evidence="5" id="KW-0963">Cytoplasm</keyword>
<keyword evidence="9 12" id="KW-0863">Zinc-finger</keyword>
<dbReference type="InterPro" id="IPR041888">
    <property type="entry name" value="RING-HC_ZNF598/HEL2"/>
</dbReference>
<dbReference type="InterPro" id="IPR001841">
    <property type="entry name" value="Znf_RING"/>
</dbReference>
<evidence type="ECO:0000256" key="5">
    <source>
        <dbReference type="ARBA" id="ARBA00022490"/>
    </source>
</evidence>
<dbReference type="InterPro" id="IPR044288">
    <property type="entry name" value="ZNF598/HEL2"/>
</dbReference>
<dbReference type="PROSITE" id="PS50089">
    <property type="entry name" value="ZF_RING_2"/>
    <property type="match status" value="1"/>
</dbReference>
<dbReference type="GO" id="GO:0043022">
    <property type="term" value="F:ribosome binding"/>
    <property type="evidence" value="ECO:0007669"/>
    <property type="project" value="TreeGrafter"/>
</dbReference>
<evidence type="ECO:0000313" key="15">
    <source>
        <dbReference type="EMBL" id="KAJ4394816.1"/>
    </source>
</evidence>
<evidence type="ECO:0000313" key="16">
    <source>
        <dbReference type="Proteomes" id="UP001140453"/>
    </source>
</evidence>
<evidence type="ECO:0000256" key="7">
    <source>
        <dbReference type="ARBA" id="ARBA00022679"/>
    </source>
</evidence>
<keyword evidence="6" id="KW-0597">Phosphoprotein</keyword>
<feature type="compositionally biased region" description="Acidic residues" evidence="13">
    <location>
        <begin position="802"/>
        <end position="812"/>
    </location>
</feature>
<dbReference type="GO" id="GO:0061630">
    <property type="term" value="F:ubiquitin protein ligase activity"/>
    <property type="evidence" value="ECO:0007669"/>
    <property type="project" value="UniProtKB-EC"/>
</dbReference>
<dbReference type="AlphaFoldDB" id="A0A9W8YZU2"/>
<proteinExistence type="inferred from homology"/>
<evidence type="ECO:0000256" key="13">
    <source>
        <dbReference type="SAM" id="MobiDB-lite"/>
    </source>
</evidence>
<dbReference type="GO" id="GO:0072344">
    <property type="term" value="P:rescue of stalled ribosome"/>
    <property type="evidence" value="ECO:0007669"/>
    <property type="project" value="InterPro"/>
</dbReference>
<evidence type="ECO:0000256" key="4">
    <source>
        <dbReference type="ARBA" id="ARBA00012483"/>
    </source>
</evidence>
<feature type="region of interest" description="Disordered" evidence="13">
    <location>
        <begin position="1"/>
        <end position="98"/>
    </location>
</feature>
<dbReference type="EMBL" id="JAPEVB010000002">
    <property type="protein sequence ID" value="KAJ4394816.1"/>
    <property type="molecule type" value="Genomic_DNA"/>
</dbReference>
<feature type="compositionally biased region" description="Gly residues" evidence="13">
    <location>
        <begin position="651"/>
        <end position="660"/>
    </location>
</feature>
<evidence type="ECO:0000256" key="6">
    <source>
        <dbReference type="ARBA" id="ARBA00022553"/>
    </source>
</evidence>
<dbReference type="InterPro" id="IPR013083">
    <property type="entry name" value="Znf_RING/FYVE/PHD"/>
</dbReference>
<feature type="region of interest" description="Disordered" evidence="13">
    <location>
        <begin position="644"/>
        <end position="840"/>
    </location>
</feature>
<name>A0A9W8YZU2_9PEZI</name>
<evidence type="ECO:0000256" key="10">
    <source>
        <dbReference type="ARBA" id="ARBA00022833"/>
    </source>
</evidence>
<dbReference type="Pfam" id="PF25447">
    <property type="entry name" value="RING_ZNF598"/>
    <property type="match status" value="1"/>
</dbReference>
<feature type="domain" description="RING-type" evidence="14">
    <location>
        <begin position="107"/>
        <end position="147"/>
    </location>
</feature>
<evidence type="ECO:0000256" key="12">
    <source>
        <dbReference type="PROSITE-ProRule" id="PRU00175"/>
    </source>
</evidence>